<dbReference type="SUPFAM" id="SSF53850">
    <property type="entry name" value="Periplasmic binding protein-like II"/>
    <property type="match status" value="2"/>
</dbReference>
<dbReference type="Proteomes" id="UP001451571">
    <property type="component" value="Chromosome"/>
</dbReference>
<keyword evidence="5" id="KW-1185">Reference proteome</keyword>
<dbReference type="Gene3D" id="3.20.20.450">
    <property type="entry name" value="EAL domain"/>
    <property type="match status" value="1"/>
</dbReference>
<dbReference type="Pfam" id="PF00990">
    <property type="entry name" value="GGDEF"/>
    <property type="match status" value="1"/>
</dbReference>
<evidence type="ECO:0000256" key="1">
    <source>
        <dbReference type="SAM" id="Phobius"/>
    </source>
</evidence>
<dbReference type="Pfam" id="PF00497">
    <property type="entry name" value="SBP_bac_3"/>
    <property type="match status" value="2"/>
</dbReference>
<dbReference type="PANTHER" id="PTHR33121">
    <property type="entry name" value="CYCLIC DI-GMP PHOSPHODIESTERASE PDEF"/>
    <property type="match status" value="1"/>
</dbReference>
<feature type="domain" description="GGDEF" evidence="3">
    <location>
        <begin position="570"/>
        <end position="706"/>
    </location>
</feature>
<name>A0ABZ3EWL4_9FIRM</name>
<keyword evidence="1" id="KW-1133">Transmembrane helix</keyword>
<protein>
    <submittedName>
        <fullName evidence="4">EAL domain-containing protein</fullName>
    </submittedName>
</protein>
<evidence type="ECO:0000259" key="3">
    <source>
        <dbReference type="PROSITE" id="PS50887"/>
    </source>
</evidence>
<dbReference type="CDD" id="cd01948">
    <property type="entry name" value="EAL"/>
    <property type="match status" value="1"/>
</dbReference>
<dbReference type="Gene3D" id="3.40.190.10">
    <property type="entry name" value="Periplasmic binding protein-like II"/>
    <property type="match status" value="4"/>
</dbReference>
<feature type="domain" description="EAL" evidence="2">
    <location>
        <begin position="715"/>
        <end position="965"/>
    </location>
</feature>
<dbReference type="PROSITE" id="PS50883">
    <property type="entry name" value="EAL"/>
    <property type="match status" value="1"/>
</dbReference>
<dbReference type="InterPro" id="IPR035919">
    <property type="entry name" value="EAL_sf"/>
</dbReference>
<dbReference type="InterPro" id="IPR001633">
    <property type="entry name" value="EAL_dom"/>
</dbReference>
<dbReference type="PROSITE" id="PS50887">
    <property type="entry name" value="GGDEF"/>
    <property type="match status" value="1"/>
</dbReference>
<evidence type="ECO:0000313" key="5">
    <source>
        <dbReference type="Proteomes" id="UP001451571"/>
    </source>
</evidence>
<evidence type="ECO:0000259" key="2">
    <source>
        <dbReference type="PROSITE" id="PS50883"/>
    </source>
</evidence>
<dbReference type="InterPro" id="IPR043128">
    <property type="entry name" value="Rev_trsase/Diguanyl_cyclase"/>
</dbReference>
<dbReference type="SMART" id="SM00052">
    <property type="entry name" value="EAL"/>
    <property type="match status" value="1"/>
</dbReference>
<dbReference type="SUPFAM" id="SSF141868">
    <property type="entry name" value="EAL domain-like"/>
    <property type="match status" value="1"/>
</dbReference>
<keyword evidence="1" id="KW-0472">Membrane</keyword>
<dbReference type="PANTHER" id="PTHR33121:SF70">
    <property type="entry name" value="SIGNALING PROTEIN YKOW"/>
    <property type="match status" value="1"/>
</dbReference>
<dbReference type="EMBL" id="CP146256">
    <property type="protein sequence ID" value="XAH73681.1"/>
    <property type="molecule type" value="Genomic_DNA"/>
</dbReference>
<evidence type="ECO:0000313" key="4">
    <source>
        <dbReference type="EMBL" id="XAH73681.1"/>
    </source>
</evidence>
<dbReference type="SMART" id="SM00062">
    <property type="entry name" value="PBPb"/>
    <property type="match status" value="2"/>
</dbReference>
<feature type="transmembrane region" description="Helical" evidence="1">
    <location>
        <begin position="510"/>
        <end position="529"/>
    </location>
</feature>
<dbReference type="Gene3D" id="3.30.70.270">
    <property type="match status" value="1"/>
</dbReference>
<dbReference type="InterPro" id="IPR001638">
    <property type="entry name" value="Solute-binding_3/MltF_N"/>
</dbReference>
<reference evidence="4 5" key="1">
    <citation type="submission" date="2024-02" db="EMBL/GenBank/DDBJ databases">
        <title>Bacterial strain from lacustrine sediment.</title>
        <authorList>
            <person name="Petit C."/>
            <person name="Fadhlaoui K."/>
        </authorList>
    </citation>
    <scope>NUCLEOTIDE SEQUENCE [LARGE SCALE GENOMIC DNA]</scope>
    <source>
        <strain evidence="4 5">IPX-CK</strain>
    </source>
</reference>
<accession>A0ABZ3EWL4</accession>
<dbReference type="SMART" id="SM00267">
    <property type="entry name" value="GGDEF"/>
    <property type="match status" value="1"/>
</dbReference>
<dbReference type="SUPFAM" id="SSF55073">
    <property type="entry name" value="Nucleotide cyclase"/>
    <property type="match status" value="1"/>
</dbReference>
<dbReference type="InterPro" id="IPR050706">
    <property type="entry name" value="Cyclic-di-GMP_PDE-like"/>
</dbReference>
<keyword evidence="1" id="KW-0812">Transmembrane</keyword>
<sequence length="965" mass="110934">MNIRNGKINIFGMLGVAAAVLLLLLPAVQLHAEENRVRVGYFIMPGYQESTEGGSHWGFGYDYLQEIAKYTGWKYEFVETSWAECLEMLDNGELDIVTYAKDSPEDRQRFEFSKYPMGMTSSVLTIRSGATGFYYYNDFANFDGMKIGAVRGSGLAEEVRQLFKEYDISMSLQLFNTEKELQEALSTKTIDAIAAGNHRRLDNEKIIATFNAAPFYVITQRGNKSIMAQFDYAMEEIMLADPYFEKELYDKYFEENVAGKVALTREEKAYVDEHKTVRMAASPDSKAMCYYDGSKYTGITIDSIKALGREVGMEVEYVETKSYKESLELLNKGEVDLVGDFYTNYGWGEKNEVILTAPYMEEQYIEVRRKSKEMPKREMKVATCENFFFNTAYISEYYSKDNIAYYDTETECVNAVRRGDADVTFVNQYTAKILLKDNKNLKLKTYILYDADHGLSIAVAEDNKLLCSIFNKAISNLDSNEIMQITEKHTQESEQVSLLSYIYANPVQSIVILCVAFGMLVFILLYFIMVKRRYNKHIYELAYRDKLTGLGNIYSFEDTIEKRWLEHRGKEVFIISMDISHFATINETYGRGIGDYTISYVGRRLNELYGEEGIIARSKVDNFLIFGVADREGKISEWMNAIKQEIGILVFEEGGMGRNEITINYNFGVTIAQCTRSTLVKTLIDHAEMARKAAKRGNAHLCYFNEEMEQQLLREKTIEDCMGGALALGEFQVYYQPKYCMADNEIVGAEALVRWQNKDYGFMSPAEFIPIFEKNGFIVELDFYVMEQVYKMLQGRLERGEKTVRISINQSRLHFAQKNYIERLNELRDKYGIPRELIELELTESIFAHMKDISEMVDKLKANGYYLSVDDFGAGYSSLNMLKEISIDTLKIDKDFLSGEDKSGRYQKVIQKVVELANDLNMDIICEGVEREEQAEFLQSIGCMYAQGYLYAKPMAEDDFLQLLT</sequence>
<dbReference type="InterPro" id="IPR000160">
    <property type="entry name" value="GGDEF_dom"/>
</dbReference>
<dbReference type="RefSeq" id="WP_342757284.1">
    <property type="nucleotide sequence ID" value="NZ_CP146256.1"/>
</dbReference>
<gene>
    <name evidence="4" type="ORF">V6984_19610</name>
</gene>
<organism evidence="4 5">
    <name type="scientific">Kineothrix sedimenti</name>
    <dbReference type="NCBI Taxonomy" id="3123317"/>
    <lineage>
        <taxon>Bacteria</taxon>
        <taxon>Bacillati</taxon>
        <taxon>Bacillota</taxon>
        <taxon>Clostridia</taxon>
        <taxon>Lachnospirales</taxon>
        <taxon>Lachnospiraceae</taxon>
        <taxon>Kineothrix</taxon>
    </lineage>
</organism>
<dbReference type="InterPro" id="IPR029787">
    <property type="entry name" value="Nucleotide_cyclase"/>
</dbReference>
<proteinExistence type="predicted"/>
<dbReference type="NCBIfam" id="TIGR00254">
    <property type="entry name" value="GGDEF"/>
    <property type="match status" value="1"/>
</dbReference>
<dbReference type="Pfam" id="PF00563">
    <property type="entry name" value="EAL"/>
    <property type="match status" value="1"/>
</dbReference>